<protein>
    <submittedName>
        <fullName evidence="3">Uncharacterized protein</fullName>
    </submittedName>
</protein>
<dbReference type="EMBL" id="CAJVCH010001746">
    <property type="protein sequence ID" value="CAG7640701.1"/>
    <property type="molecule type" value="Genomic_DNA"/>
</dbReference>
<evidence type="ECO:0000256" key="1">
    <source>
        <dbReference type="SAM" id="MobiDB-lite"/>
    </source>
</evidence>
<proteinExistence type="predicted"/>
<evidence type="ECO:0000313" key="4">
    <source>
        <dbReference type="Proteomes" id="UP000708208"/>
    </source>
</evidence>
<dbReference type="AlphaFoldDB" id="A0A8J2NIG3"/>
<keyword evidence="2" id="KW-0732">Signal</keyword>
<reference evidence="3" key="1">
    <citation type="submission" date="2021-06" db="EMBL/GenBank/DDBJ databases">
        <authorList>
            <person name="Hodson N. C."/>
            <person name="Mongue J. A."/>
            <person name="Jaron S. K."/>
        </authorList>
    </citation>
    <scope>NUCLEOTIDE SEQUENCE</scope>
</reference>
<sequence>MGGIFRVAVFLGVLWSFGAEPFKFLASAAADFPIYFDPSLENSDGGDYWQGMTYTKRAGFWSPHPSDYNPMRRPNPVLRPSSKRDFDQLPYHPLAKGVSLIQRFGGGPDDYVDALLDGSDLRLKKHIWPSNLVYRLGTGPNATPNLPNRKQKYVPSEPGNKK</sequence>
<name>A0A8J2NIG3_9HEXA</name>
<evidence type="ECO:0000256" key="2">
    <source>
        <dbReference type="SAM" id="SignalP"/>
    </source>
</evidence>
<comment type="caution">
    <text evidence="3">The sequence shown here is derived from an EMBL/GenBank/DDBJ whole genome shotgun (WGS) entry which is preliminary data.</text>
</comment>
<dbReference type="Proteomes" id="UP000708208">
    <property type="component" value="Unassembled WGS sequence"/>
</dbReference>
<dbReference type="OrthoDB" id="8277190at2759"/>
<feature type="chain" id="PRO_5035289685" evidence="2">
    <location>
        <begin position="20"/>
        <end position="162"/>
    </location>
</feature>
<evidence type="ECO:0000313" key="3">
    <source>
        <dbReference type="EMBL" id="CAG7640701.1"/>
    </source>
</evidence>
<feature type="signal peptide" evidence="2">
    <location>
        <begin position="1"/>
        <end position="19"/>
    </location>
</feature>
<organism evidence="3 4">
    <name type="scientific">Allacma fusca</name>
    <dbReference type="NCBI Taxonomy" id="39272"/>
    <lineage>
        <taxon>Eukaryota</taxon>
        <taxon>Metazoa</taxon>
        <taxon>Ecdysozoa</taxon>
        <taxon>Arthropoda</taxon>
        <taxon>Hexapoda</taxon>
        <taxon>Collembola</taxon>
        <taxon>Symphypleona</taxon>
        <taxon>Sminthuridae</taxon>
        <taxon>Allacma</taxon>
    </lineage>
</organism>
<keyword evidence="4" id="KW-1185">Reference proteome</keyword>
<gene>
    <name evidence="3" type="ORF">AFUS01_LOCUS393</name>
</gene>
<feature type="region of interest" description="Disordered" evidence="1">
    <location>
        <begin position="138"/>
        <end position="162"/>
    </location>
</feature>
<accession>A0A8J2NIG3</accession>